<protein>
    <recommendedName>
        <fullName evidence="2">EF-hand domain-containing protein</fullName>
    </recommendedName>
</protein>
<dbReference type="InterPro" id="IPR018247">
    <property type="entry name" value="EF_Hand_1_Ca_BS"/>
</dbReference>
<dbReference type="GO" id="GO:0005509">
    <property type="term" value="F:calcium ion binding"/>
    <property type="evidence" value="ECO:0007669"/>
    <property type="project" value="InterPro"/>
</dbReference>
<name>A0A814EMF2_9BILA</name>
<organism evidence="3 4">
    <name type="scientific">Brachionus calyciflorus</name>
    <dbReference type="NCBI Taxonomy" id="104777"/>
    <lineage>
        <taxon>Eukaryota</taxon>
        <taxon>Metazoa</taxon>
        <taxon>Spiralia</taxon>
        <taxon>Gnathifera</taxon>
        <taxon>Rotifera</taxon>
        <taxon>Eurotatoria</taxon>
        <taxon>Monogononta</taxon>
        <taxon>Pseudotrocha</taxon>
        <taxon>Ploima</taxon>
        <taxon>Brachionidae</taxon>
        <taxon>Brachionus</taxon>
    </lineage>
</organism>
<dbReference type="PROSITE" id="PS50222">
    <property type="entry name" value="EF_HAND_2"/>
    <property type="match status" value="1"/>
</dbReference>
<dbReference type="PROSITE" id="PS00018">
    <property type="entry name" value="EF_HAND_1"/>
    <property type="match status" value="1"/>
</dbReference>
<gene>
    <name evidence="3" type="ORF">OXX778_LOCUS15083</name>
</gene>
<dbReference type="AlphaFoldDB" id="A0A814EMF2"/>
<evidence type="ECO:0000259" key="2">
    <source>
        <dbReference type="PROSITE" id="PS50222"/>
    </source>
</evidence>
<sequence length="106" mass="12472">MSFLKYRNIAGMDRQIDREEYAAYYDITHPYNSPYSNYRRANEEFNLLDRDRNGRIDYHEYADGESRKYGGYGGYDSYRGQGGHGNYRGHGGYYPGAYTRGYGSYY</sequence>
<dbReference type="SUPFAM" id="SSF47473">
    <property type="entry name" value="EF-hand"/>
    <property type="match status" value="1"/>
</dbReference>
<dbReference type="InterPro" id="IPR002048">
    <property type="entry name" value="EF_hand_dom"/>
</dbReference>
<dbReference type="InterPro" id="IPR011992">
    <property type="entry name" value="EF-hand-dom_pair"/>
</dbReference>
<reference evidence="3" key="1">
    <citation type="submission" date="2021-02" db="EMBL/GenBank/DDBJ databases">
        <authorList>
            <person name="Nowell W R."/>
        </authorList>
    </citation>
    <scope>NUCLEOTIDE SEQUENCE</scope>
    <source>
        <strain evidence="3">Ploen Becks lab</strain>
    </source>
</reference>
<evidence type="ECO:0000256" key="1">
    <source>
        <dbReference type="ARBA" id="ARBA00022837"/>
    </source>
</evidence>
<dbReference type="EMBL" id="CAJNOC010003245">
    <property type="protein sequence ID" value="CAF0974254.1"/>
    <property type="molecule type" value="Genomic_DNA"/>
</dbReference>
<dbReference type="OrthoDB" id="10146789at2759"/>
<proteinExistence type="predicted"/>
<evidence type="ECO:0000313" key="3">
    <source>
        <dbReference type="EMBL" id="CAF0974254.1"/>
    </source>
</evidence>
<evidence type="ECO:0000313" key="4">
    <source>
        <dbReference type="Proteomes" id="UP000663879"/>
    </source>
</evidence>
<keyword evidence="1" id="KW-0106">Calcium</keyword>
<accession>A0A814EMF2</accession>
<keyword evidence="4" id="KW-1185">Reference proteome</keyword>
<comment type="caution">
    <text evidence="3">The sequence shown here is derived from an EMBL/GenBank/DDBJ whole genome shotgun (WGS) entry which is preliminary data.</text>
</comment>
<dbReference type="Proteomes" id="UP000663879">
    <property type="component" value="Unassembled WGS sequence"/>
</dbReference>
<feature type="domain" description="EF-hand" evidence="2">
    <location>
        <begin position="36"/>
        <end position="71"/>
    </location>
</feature>